<evidence type="ECO:0000256" key="3">
    <source>
        <dbReference type="ARBA" id="ARBA00022448"/>
    </source>
</evidence>
<dbReference type="EMBL" id="CAADFV010000013">
    <property type="protein sequence ID" value="VFK53197.1"/>
    <property type="molecule type" value="Genomic_DNA"/>
</dbReference>
<reference evidence="13" key="1">
    <citation type="submission" date="2019-02" db="EMBL/GenBank/DDBJ databases">
        <authorList>
            <person name="Gruber-Vodicka R. H."/>
            <person name="Seah K. B. B."/>
        </authorList>
    </citation>
    <scope>NUCLEOTIDE SEQUENCE</scope>
    <source>
        <strain evidence="15">BECK_BY1</strain>
        <strain evidence="14">BECK_BY2</strain>
        <strain evidence="13">BECK_BY3</strain>
    </source>
</reference>
<dbReference type="PIRSF" id="PIRSF015761">
    <property type="entry name" value="Protein_L"/>
    <property type="match status" value="1"/>
</dbReference>
<dbReference type="PROSITE" id="PS51257">
    <property type="entry name" value="PROKAR_LIPOPROTEIN"/>
    <property type="match status" value="1"/>
</dbReference>
<dbReference type="GO" id="GO:0005886">
    <property type="term" value="C:plasma membrane"/>
    <property type="evidence" value="ECO:0007669"/>
    <property type="project" value="UniProtKB-SubCell"/>
</dbReference>
<dbReference type="EMBL" id="CAADFX010000121">
    <property type="protein sequence ID" value="VFK60341.1"/>
    <property type="molecule type" value="Genomic_DNA"/>
</dbReference>
<evidence type="ECO:0000256" key="8">
    <source>
        <dbReference type="ARBA" id="ARBA00022989"/>
    </source>
</evidence>
<dbReference type="InterPro" id="IPR043129">
    <property type="entry name" value="ATPase_NBD"/>
</dbReference>
<evidence type="ECO:0000256" key="7">
    <source>
        <dbReference type="ARBA" id="ARBA00022927"/>
    </source>
</evidence>
<keyword evidence="9" id="KW-0472">Membrane</keyword>
<dbReference type="GO" id="GO:0009276">
    <property type="term" value="C:Gram-negative-bacterium-type cell wall"/>
    <property type="evidence" value="ECO:0007669"/>
    <property type="project" value="InterPro"/>
</dbReference>
<dbReference type="GO" id="GO:0015628">
    <property type="term" value="P:protein secretion by the type II secretion system"/>
    <property type="evidence" value="ECO:0007669"/>
    <property type="project" value="InterPro"/>
</dbReference>
<evidence type="ECO:0000259" key="11">
    <source>
        <dbReference type="Pfam" id="PF05134"/>
    </source>
</evidence>
<dbReference type="EMBL" id="CAADFY010000011">
    <property type="protein sequence ID" value="VFK52664.1"/>
    <property type="molecule type" value="Genomic_DNA"/>
</dbReference>
<evidence type="ECO:0000256" key="6">
    <source>
        <dbReference type="ARBA" id="ARBA00022692"/>
    </source>
</evidence>
<dbReference type="InterPro" id="IPR024230">
    <property type="entry name" value="GspL_cyto_dom"/>
</dbReference>
<keyword evidence="7 10" id="KW-0653">Protein transport</keyword>
<dbReference type="Pfam" id="PF12693">
    <property type="entry name" value="GspL_C"/>
    <property type="match status" value="1"/>
</dbReference>
<comment type="subcellular location">
    <subcellularLocation>
        <location evidence="1">Cell inner membrane</location>
        <topology evidence="1">Single-pass membrane protein</topology>
    </subcellularLocation>
</comment>
<evidence type="ECO:0000256" key="2">
    <source>
        <dbReference type="ARBA" id="ARBA00005318"/>
    </source>
</evidence>
<comment type="similarity">
    <text evidence="2 10">Belongs to the GSP L family.</text>
</comment>
<keyword evidence="3 10" id="KW-0813">Transport</keyword>
<dbReference type="GO" id="GO:0015627">
    <property type="term" value="C:type II protein secretion system complex"/>
    <property type="evidence" value="ECO:0007669"/>
    <property type="project" value="InterPro"/>
</dbReference>
<proteinExistence type="inferred from homology"/>
<dbReference type="NCBIfam" id="TIGR01709">
    <property type="entry name" value="typeII_sec_gspL"/>
    <property type="match status" value="1"/>
</dbReference>
<gene>
    <name evidence="15" type="ORF">BECKTUN1418D_GA0071000_11214</name>
    <name evidence="14" type="ORF">BECKTUN1418E_GA0071001_101319</name>
    <name evidence="13" type="ORF">BECKTUN1418F_GA0071002_101119</name>
</gene>
<evidence type="ECO:0000313" key="14">
    <source>
        <dbReference type="EMBL" id="VFK53197.1"/>
    </source>
</evidence>
<comment type="function">
    <text evidence="10">Inner membrane component of the type II secretion system required for the energy-dependent secretion of extracellular factors such as proteases and toxins from the periplasm.</text>
</comment>
<dbReference type="Gene3D" id="3.30.1360.100">
    <property type="entry name" value="General secretion pathway protein M, EpsM"/>
    <property type="match status" value="1"/>
</dbReference>
<dbReference type="SUPFAM" id="SSF53067">
    <property type="entry name" value="Actin-like ATPase domain"/>
    <property type="match status" value="1"/>
</dbReference>
<evidence type="ECO:0000256" key="4">
    <source>
        <dbReference type="ARBA" id="ARBA00022475"/>
    </source>
</evidence>
<organism evidence="13">
    <name type="scientific">Candidatus Kentrum sp. TUN</name>
    <dbReference type="NCBI Taxonomy" id="2126343"/>
    <lineage>
        <taxon>Bacteria</taxon>
        <taxon>Pseudomonadati</taxon>
        <taxon>Pseudomonadota</taxon>
        <taxon>Gammaproteobacteria</taxon>
        <taxon>Candidatus Kentrum</taxon>
    </lineage>
</organism>
<evidence type="ECO:0000313" key="15">
    <source>
        <dbReference type="EMBL" id="VFK60341.1"/>
    </source>
</evidence>
<name>A0A450ZFT7_9GAMM</name>
<keyword evidence="6" id="KW-0812">Transmembrane</keyword>
<accession>A0A450ZFT7</accession>
<dbReference type="Gene3D" id="3.30.420.380">
    <property type="match status" value="1"/>
</dbReference>
<feature type="domain" description="GspL periplasmic" evidence="12">
    <location>
        <begin position="276"/>
        <end position="422"/>
    </location>
</feature>
<dbReference type="AlphaFoldDB" id="A0A450ZFT7"/>
<evidence type="ECO:0000256" key="10">
    <source>
        <dbReference type="PIRNR" id="PIRNR015761"/>
    </source>
</evidence>
<protein>
    <recommendedName>
        <fullName evidence="10">Type II secretion system protein L</fullName>
        <shortName evidence="10">T2SS protein L</shortName>
    </recommendedName>
</protein>
<dbReference type="Pfam" id="PF05134">
    <property type="entry name" value="T2SSL"/>
    <property type="match status" value="1"/>
</dbReference>
<keyword evidence="8" id="KW-1133">Transmembrane helix</keyword>
<evidence type="ECO:0000259" key="12">
    <source>
        <dbReference type="Pfam" id="PF12693"/>
    </source>
</evidence>
<dbReference type="InterPro" id="IPR025691">
    <property type="entry name" value="GspL_pp_dom"/>
</dbReference>
<keyword evidence="4" id="KW-1003">Cell membrane</keyword>
<evidence type="ECO:0000313" key="13">
    <source>
        <dbReference type="EMBL" id="VFK52664.1"/>
    </source>
</evidence>
<sequence length="436" mass="48532">MPHHASKVWGVASPVLASCCSSLSNMIDRLFIRFHFDGRPEVTWLRQGVMPGEAISTTGPLSDLSEQAADCQVIVFVPGSNVVLVTADVPPMNRQRMLAAIPFALEDYLITGVDSLHFALGKQSDNGLVPVAVVANDLMSTWLSQLEQAGVHPDILIPETLALPLAPDSWTVLIDADAGLIRSGTLSGFAVDFPNLAIAIQGALDIGEDSAKRIRLLRCKEIGTKTDTPPLEHLGCEVTEELYDFDRLEIFSAHFDEQRTINLLQGKYSREAGVKQTWHTWKIPIMLLILWFTVWVAGTLFDITRLSEQSRTLNDKIEVVYRQVFPDARNMSNLRVRMKRSLDELDKTGTREATGFLDLLGKAGIHLRSAQSTQLINIHFRSGELELRMEVNDLQAFDQIKDRLVREADLAVEVLSVTTRGNTAMAHLKISDRQLR</sequence>
<evidence type="ECO:0000256" key="5">
    <source>
        <dbReference type="ARBA" id="ARBA00022519"/>
    </source>
</evidence>
<evidence type="ECO:0000256" key="9">
    <source>
        <dbReference type="ARBA" id="ARBA00023136"/>
    </source>
</evidence>
<dbReference type="CDD" id="cd24017">
    <property type="entry name" value="ASKHA_T2SSL_N"/>
    <property type="match status" value="1"/>
</dbReference>
<evidence type="ECO:0000256" key="1">
    <source>
        <dbReference type="ARBA" id="ARBA00004377"/>
    </source>
</evidence>
<dbReference type="InterPro" id="IPR007812">
    <property type="entry name" value="T2SS_protein-GspL"/>
</dbReference>
<keyword evidence="5" id="KW-0997">Cell inner membrane</keyword>
<feature type="domain" description="GspL cytoplasmic actin-ATPase-like" evidence="11">
    <location>
        <begin position="55"/>
        <end position="200"/>
    </location>
</feature>